<sequence length="280" mass="30071">MNPYSPGSGRRPPELVGRTVELEAFDTLLARAGNRLTDRGIVLTGLRGVGKTVLLNEMHAQADGYGWLTVRLEARRDKAGVLAVRRALARDLVAAARKLTRTSRTERMRQALATIGAFNAKIGATGVSLGVDLADGRADSGDTELDLVELVEDVAIALGEQGKAFGLFIDEMQDLDAETMGAVIAAQHLAGQRGWPFYVVGAGLPNLPRVLTEARSYAERLFTYRSIGRLPETEAARALVDPAKRLGAEYVPDGLAVILSAAGGYPYFLQEYGRDCCKVG</sequence>
<evidence type="ECO:0000313" key="3">
    <source>
        <dbReference type="Proteomes" id="UP000664209"/>
    </source>
</evidence>
<feature type="domain" description="Orc1-like AAA ATPase" evidence="1">
    <location>
        <begin position="14"/>
        <end position="191"/>
    </location>
</feature>
<keyword evidence="2" id="KW-0067">ATP-binding</keyword>
<accession>A0A939LP92</accession>
<dbReference type="SUPFAM" id="SSF52540">
    <property type="entry name" value="P-loop containing nucleoside triphosphate hydrolases"/>
    <property type="match status" value="1"/>
</dbReference>
<dbReference type="Gene3D" id="3.40.50.300">
    <property type="entry name" value="P-loop containing nucleotide triphosphate hydrolases"/>
    <property type="match status" value="1"/>
</dbReference>
<name>A0A939LP92_9CELL</name>
<dbReference type="GO" id="GO:0005524">
    <property type="term" value="F:ATP binding"/>
    <property type="evidence" value="ECO:0007669"/>
    <property type="project" value="UniProtKB-KW"/>
</dbReference>
<gene>
    <name evidence="2" type="ORF">J4G33_05825</name>
</gene>
<protein>
    <submittedName>
        <fullName evidence="2">ATP-binding protein</fullName>
    </submittedName>
</protein>
<dbReference type="Proteomes" id="UP000664209">
    <property type="component" value="Unassembled WGS sequence"/>
</dbReference>
<evidence type="ECO:0000259" key="1">
    <source>
        <dbReference type="Pfam" id="PF13191"/>
    </source>
</evidence>
<dbReference type="PANTHER" id="PTHR34301:SF8">
    <property type="entry name" value="ATPASE DOMAIN-CONTAINING PROTEIN"/>
    <property type="match status" value="1"/>
</dbReference>
<evidence type="ECO:0000313" key="2">
    <source>
        <dbReference type="EMBL" id="MBO1751318.1"/>
    </source>
</evidence>
<dbReference type="Pfam" id="PF13191">
    <property type="entry name" value="AAA_16"/>
    <property type="match status" value="1"/>
</dbReference>
<keyword evidence="3" id="KW-1185">Reference proteome</keyword>
<dbReference type="PANTHER" id="PTHR34301">
    <property type="entry name" value="DNA-BINDING PROTEIN-RELATED"/>
    <property type="match status" value="1"/>
</dbReference>
<dbReference type="EMBL" id="JAGEMK010000002">
    <property type="protein sequence ID" value="MBO1751318.1"/>
    <property type="molecule type" value="Genomic_DNA"/>
</dbReference>
<comment type="caution">
    <text evidence="2">The sequence shown here is derived from an EMBL/GenBank/DDBJ whole genome shotgun (WGS) entry which is preliminary data.</text>
</comment>
<keyword evidence="2" id="KW-0547">Nucleotide-binding</keyword>
<proteinExistence type="predicted"/>
<reference evidence="2" key="1">
    <citation type="submission" date="2021-03" db="EMBL/GenBank/DDBJ databases">
        <title>Actinotalea soli sp. nov., isolated from soil.</title>
        <authorList>
            <person name="Ping W."/>
            <person name="Zhang J."/>
        </authorList>
    </citation>
    <scope>NUCLEOTIDE SEQUENCE</scope>
    <source>
        <strain evidence="2">BY-33</strain>
    </source>
</reference>
<organism evidence="2 3">
    <name type="scientific">Actinotalea soli</name>
    <dbReference type="NCBI Taxonomy" id="2819234"/>
    <lineage>
        <taxon>Bacteria</taxon>
        <taxon>Bacillati</taxon>
        <taxon>Actinomycetota</taxon>
        <taxon>Actinomycetes</taxon>
        <taxon>Micrococcales</taxon>
        <taxon>Cellulomonadaceae</taxon>
        <taxon>Actinotalea</taxon>
    </lineage>
</organism>
<dbReference type="AlphaFoldDB" id="A0A939LP92"/>
<dbReference type="InterPro" id="IPR041664">
    <property type="entry name" value="AAA_16"/>
</dbReference>
<dbReference type="InterPro" id="IPR027417">
    <property type="entry name" value="P-loop_NTPase"/>
</dbReference>